<feature type="domain" description="Chemotaxis phosphatase CheX-like" evidence="2">
    <location>
        <begin position="43"/>
        <end position="121"/>
    </location>
</feature>
<dbReference type="CDD" id="cd17906">
    <property type="entry name" value="CheX"/>
    <property type="match status" value="1"/>
</dbReference>
<organism evidence="3 4">
    <name type="scientific">Falsibacillus pallidus</name>
    <dbReference type="NCBI Taxonomy" id="493781"/>
    <lineage>
        <taxon>Bacteria</taxon>
        <taxon>Bacillati</taxon>
        <taxon>Bacillota</taxon>
        <taxon>Bacilli</taxon>
        <taxon>Bacillales</taxon>
        <taxon>Bacillaceae</taxon>
        <taxon>Falsibacillus</taxon>
    </lineage>
</organism>
<name>A0A370GIK6_9BACI</name>
<dbReference type="RefSeq" id="WP_114745365.1">
    <property type="nucleotide sequence ID" value="NZ_QQAY01000004.1"/>
</dbReference>
<gene>
    <name evidence="3" type="ORF">DFR59_10497</name>
</gene>
<dbReference type="InterPro" id="IPR038756">
    <property type="entry name" value="CheX-like"/>
</dbReference>
<evidence type="ECO:0000256" key="1">
    <source>
        <dbReference type="ARBA" id="ARBA00022500"/>
    </source>
</evidence>
<dbReference type="SUPFAM" id="SSF103039">
    <property type="entry name" value="CheC-like"/>
    <property type="match status" value="1"/>
</dbReference>
<dbReference type="EMBL" id="QQAY01000004">
    <property type="protein sequence ID" value="RDI43046.1"/>
    <property type="molecule type" value="Genomic_DNA"/>
</dbReference>
<dbReference type="OrthoDB" id="9788100at2"/>
<dbReference type="Pfam" id="PF13690">
    <property type="entry name" value="CheX"/>
    <property type="match status" value="1"/>
</dbReference>
<sequence>MTITKAVTDVLNCTIHSIKSVIPIPLQISKPSMISNAYYHDSIAVLIGMTGDIRGRIMIDGQEHVFAQIGSAMFGMPLEGEMLESFSGELGNMIAGHLSTQVFQDGFSMDITPPTVMSGNSKVSGFDKAFRLPILLQEVGELTIILMVDQNI</sequence>
<reference evidence="3 4" key="1">
    <citation type="submission" date="2018-07" db="EMBL/GenBank/DDBJ databases">
        <title>Genomic Encyclopedia of Type Strains, Phase IV (KMG-IV): sequencing the most valuable type-strain genomes for metagenomic binning, comparative biology and taxonomic classification.</title>
        <authorList>
            <person name="Goeker M."/>
        </authorList>
    </citation>
    <scope>NUCLEOTIDE SEQUENCE [LARGE SCALE GENOMIC DNA]</scope>
    <source>
        <strain evidence="3 4">DSM 25281</strain>
    </source>
</reference>
<dbReference type="PANTHER" id="PTHR39452:SF1">
    <property type="entry name" value="CHEY-P PHOSPHATASE CHEX"/>
    <property type="match status" value="1"/>
</dbReference>
<evidence type="ECO:0000313" key="3">
    <source>
        <dbReference type="EMBL" id="RDI43046.1"/>
    </source>
</evidence>
<dbReference type="AlphaFoldDB" id="A0A370GIK6"/>
<comment type="caution">
    <text evidence="3">The sequence shown here is derived from an EMBL/GenBank/DDBJ whole genome shotgun (WGS) entry which is preliminary data.</text>
</comment>
<dbReference type="Proteomes" id="UP000255326">
    <property type="component" value="Unassembled WGS sequence"/>
</dbReference>
<keyword evidence="1" id="KW-0145">Chemotaxis</keyword>
<dbReference type="InterPro" id="IPR028976">
    <property type="entry name" value="CheC-like_sf"/>
</dbReference>
<accession>A0A370GIK6</accession>
<dbReference type="GO" id="GO:0006935">
    <property type="term" value="P:chemotaxis"/>
    <property type="evidence" value="ECO:0007669"/>
    <property type="project" value="UniProtKB-KW"/>
</dbReference>
<dbReference type="PANTHER" id="PTHR39452">
    <property type="entry name" value="CHEY-P PHOSPHATASE CHEX"/>
    <property type="match status" value="1"/>
</dbReference>
<proteinExistence type="predicted"/>
<dbReference type="InterPro" id="IPR028051">
    <property type="entry name" value="CheX-like_dom"/>
</dbReference>
<evidence type="ECO:0000313" key="4">
    <source>
        <dbReference type="Proteomes" id="UP000255326"/>
    </source>
</evidence>
<dbReference type="Gene3D" id="3.40.1550.10">
    <property type="entry name" value="CheC-like"/>
    <property type="match status" value="1"/>
</dbReference>
<protein>
    <submittedName>
        <fullName evidence="3">Chemotaxis protein CheX</fullName>
    </submittedName>
</protein>
<evidence type="ECO:0000259" key="2">
    <source>
        <dbReference type="Pfam" id="PF13690"/>
    </source>
</evidence>
<keyword evidence="4" id="KW-1185">Reference proteome</keyword>